<dbReference type="GO" id="GO:0070025">
    <property type="term" value="F:carbon monoxide binding"/>
    <property type="evidence" value="ECO:0007669"/>
    <property type="project" value="TreeGrafter"/>
</dbReference>
<dbReference type="Gene3D" id="3.40.50.11750">
    <property type="entry name" value="HypD, alpha/beta domain 1"/>
    <property type="match status" value="2"/>
</dbReference>
<name>A0A2S5CKM8_9GAMM</name>
<evidence type="ECO:0000256" key="3">
    <source>
        <dbReference type="ARBA" id="ARBA00023004"/>
    </source>
</evidence>
<comment type="similarity">
    <text evidence="1 4">Belongs to the HypD family.</text>
</comment>
<dbReference type="AlphaFoldDB" id="A0A2S5CKM8"/>
<dbReference type="Pfam" id="PF01924">
    <property type="entry name" value="HypD"/>
    <property type="match status" value="1"/>
</dbReference>
<dbReference type="Gene3D" id="6.10.20.100">
    <property type="match status" value="1"/>
</dbReference>
<accession>A0A2S5CKM8</accession>
<evidence type="ECO:0000256" key="2">
    <source>
        <dbReference type="ARBA" id="ARBA00022723"/>
    </source>
</evidence>
<keyword evidence="2" id="KW-0479">Metal-binding</keyword>
<proteinExistence type="inferred from homology"/>
<gene>
    <name evidence="5" type="ORF">AADEFJLK_02785</name>
</gene>
<sequence length="376" mass="41601">MKYISEFREHTLALQLANAIAQTVNPERQYRLMEFCGGHTHAIFRYGIQDLMPDNVEFIHGPGCPVCVLPTGRIDNAIQLAEQHGVILCTYADLMRVPATGRHSLLKAKANGGDIRMVYSTQDALKIARDNPARQVVFFAIGFETTTPPTAVIIRQAQAERLDNFSVFCNHVLTPAAMQAILDVPRPAASAHAPPLLIDAFLGPSHVSTVIGSQPYERFAEQYAKPIVIAGFEPLDVMQSALMLIRQLNEGRHEVENEYRRAVTPQGNLKAQALMREVFEVRPYFEWRGLGLIADSALTLKADYADFDAERHFNLPAIQAADTKGCECPAILRGVKKPQDCKLLGTVCTPENPMGSCMVSSEGACAAYWSYRRNSL</sequence>
<evidence type="ECO:0000313" key="6">
    <source>
        <dbReference type="Proteomes" id="UP000237423"/>
    </source>
</evidence>
<dbReference type="PANTHER" id="PTHR30149">
    <property type="entry name" value="HYDROGENASE PROTEIN ASSEMBLY PROTEIN HYPD"/>
    <property type="match status" value="1"/>
</dbReference>
<dbReference type="GO" id="GO:0051539">
    <property type="term" value="F:4 iron, 4 sulfur cluster binding"/>
    <property type="evidence" value="ECO:0007669"/>
    <property type="project" value="TreeGrafter"/>
</dbReference>
<dbReference type="PIRSF" id="PIRSF005622">
    <property type="entry name" value="Hydrgn_mat_hypD"/>
    <property type="match status" value="1"/>
</dbReference>
<evidence type="ECO:0000256" key="1">
    <source>
        <dbReference type="ARBA" id="ARBA00007888"/>
    </source>
</evidence>
<dbReference type="NCBIfam" id="TIGR00075">
    <property type="entry name" value="hypD"/>
    <property type="match status" value="1"/>
</dbReference>
<dbReference type="InterPro" id="IPR042243">
    <property type="entry name" value="HypD_1"/>
</dbReference>
<protein>
    <recommendedName>
        <fullName evidence="4">Hydrogenase maturation factor</fullName>
    </recommendedName>
</protein>
<dbReference type="GO" id="GO:0005506">
    <property type="term" value="F:iron ion binding"/>
    <property type="evidence" value="ECO:0007669"/>
    <property type="project" value="TreeGrafter"/>
</dbReference>
<dbReference type="Proteomes" id="UP000237423">
    <property type="component" value="Unassembled WGS sequence"/>
</dbReference>
<dbReference type="PANTHER" id="PTHR30149:SF0">
    <property type="entry name" value="HYDROGENASE MATURATION FACTOR HYPD"/>
    <property type="match status" value="1"/>
</dbReference>
<dbReference type="EMBL" id="PGFZ01000006">
    <property type="protein sequence ID" value="POZ51336.1"/>
    <property type="molecule type" value="Genomic_DNA"/>
</dbReference>
<organism evidence="5 6">
    <name type="scientific">Methylovulum psychrotolerans</name>
    <dbReference type="NCBI Taxonomy" id="1704499"/>
    <lineage>
        <taxon>Bacteria</taxon>
        <taxon>Pseudomonadati</taxon>
        <taxon>Pseudomonadota</taxon>
        <taxon>Gammaproteobacteria</taxon>
        <taxon>Methylococcales</taxon>
        <taxon>Methylococcaceae</taxon>
        <taxon>Methylovulum</taxon>
    </lineage>
</organism>
<evidence type="ECO:0000313" key="5">
    <source>
        <dbReference type="EMBL" id="POZ51336.1"/>
    </source>
</evidence>
<dbReference type="InterPro" id="IPR002780">
    <property type="entry name" value="Hyd_form_HypD"/>
</dbReference>
<comment type="caution">
    <text evidence="5">The sequence shown here is derived from an EMBL/GenBank/DDBJ whole genome shotgun (WGS) entry which is preliminary data.</text>
</comment>
<dbReference type="InterPro" id="IPR042244">
    <property type="entry name" value="HypD_2_sf"/>
</dbReference>
<dbReference type="GO" id="GO:0051604">
    <property type="term" value="P:protein maturation"/>
    <property type="evidence" value="ECO:0007669"/>
    <property type="project" value="TreeGrafter"/>
</dbReference>
<dbReference type="RefSeq" id="WP_103974689.1">
    <property type="nucleotide sequence ID" value="NZ_PGFZ01000006.1"/>
</dbReference>
<reference evidence="5 6" key="1">
    <citation type="submission" date="2017-11" db="EMBL/GenBank/DDBJ databases">
        <title>Draft Genome Sequence of Methylobacter psychrotolerans Sph1T, an Obligate Methanotroph from Low-Temperature Environments.</title>
        <authorList>
            <person name="Oshkin I.Y."/>
            <person name="Miroshnikov K."/>
            <person name="Belova S.E."/>
            <person name="Korzhenkov A."/>
            <person name="Toshchakov S.V."/>
            <person name="Dedysh S.N."/>
        </authorList>
    </citation>
    <scope>NUCLEOTIDE SEQUENCE [LARGE SCALE GENOMIC DNA]</scope>
    <source>
        <strain evidence="5 6">Sph1</strain>
    </source>
</reference>
<evidence type="ECO:0000256" key="4">
    <source>
        <dbReference type="PIRNR" id="PIRNR005622"/>
    </source>
</evidence>
<keyword evidence="3" id="KW-0408">Iron</keyword>